<dbReference type="InterPro" id="IPR011333">
    <property type="entry name" value="SKP1/BTB/POZ_sf"/>
</dbReference>
<organism evidence="2 3">
    <name type="scientific">Meloidogyne hapla</name>
    <name type="common">Root-knot nematode worm</name>
    <dbReference type="NCBI Taxonomy" id="6305"/>
    <lineage>
        <taxon>Eukaryota</taxon>
        <taxon>Metazoa</taxon>
        <taxon>Ecdysozoa</taxon>
        <taxon>Nematoda</taxon>
        <taxon>Chromadorea</taxon>
        <taxon>Rhabditida</taxon>
        <taxon>Tylenchina</taxon>
        <taxon>Tylenchomorpha</taxon>
        <taxon>Tylenchoidea</taxon>
        <taxon>Meloidogynidae</taxon>
        <taxon>Meloidogyninae</taxon>
        <taxon>Meloidogyne</taxon>
    </lineage>
</organism>
<evidence type="ECO:0000313" key="2">
    <source>
        <dbReference type="Proteomes" id="UP000095281"/>
    </source>
</evidence>
<sequence>MCEQKAMIEARSGMVTLTDITPVNLRGTTDRIAITPESVKAMLEFFYTGTISEGVKNFVQYCAIIDLYGAPILLEACLAFICTNKKTFLDSKEWKEVESKYSQLATQLMKRGFMSDDN</sequence>
<dbReference type="Gene3D" id="3.30.710.10">
    <property type="entry name" value="Potassium Channel Kv1.1, Chain A"/>
    <property type="match status" value="1"/>
</dbReference>
<keyword evidence="2" id="KW-1185">Reference proteome</keyword>
<dbReference type="InterPro" id="IPR000210">
    <property type="entry name" value="BTB/POZ_dom"/>
</dbReference>
<protein>
    <submittedName>
        <fullName evidence="3">BTB domain-containing protein</fullName>
    </submittedName>
</protein>
<dbReference type="CDD" id="cd14733">
    <property type="entry name" value="BACK"/>
    <property type="match status" value="1"/>
</dbReference>
<dbReference type="SUPFAM" id="SSF54695">
    <property type="entry name" value="POZ domain"/>
    <property type="match status" value="1"/>
</dbReference>
<dbReference type="Pfam" id="PF00651">
    <property type="entry name" value="BTB"/>
    <property type="match status" value="1"/>
</dbReference>
<dbReference type="CDD" id="cd18186">
    <property type="entry name" value="BTB_POZ_ZBTB_KLHL-like"/>
    <property type="match status" value="1"/>
</dbReference>
<dbReference type="AlphaFoldDB" id="A0A1I8B1K6"/>
<reference evidence="3" key="1">
    <citation type="submission" date="2016-11" db="UniProtKB">
        <authorList>
            <consortium name="WormBaseParasite"/>
        </authorList>
    </citation>
    <scope>IDENTIFICATION</scope>
</reference>
<name>A0A1I8B1K6_MELHA</name>
<feature type="domain" description="BTB" evidence="1">
    <location>
        <begin position="33"/>
        <end position="84"/>
    </location>
</feature>
<proteinExistence type="predicted"/>
<dbReference type="WBParaSite" id="MhA1_Contig120.frz3.gene18">
    <property type="protein sequence ID" value="MhA1_Contig120.frz3.gene18"/>
    <property type="gene ID" value="MhA1_Contig120.frz3.gene18"/>
</dbReference>
<evidence type="ECO:0000313" key="3">
    <source>
        <dbReference type="WBParaSite" id="MhA1_Contig120.frz3.gene18"/>
    </source>
</evidence>
<evidence type="ECO:0000259" key="1">
    <source>
        <dbReference type="Pfam" id="PF00651"/>
    </source>
</evidence>
<accession>A0A1I8B1K6</accession>
<dbReference type="Proteomes" id="UP000095281">
    <property type="component" value="Unplaced"/>
</dbReference>